<evidence type="ECO:0000313" key="2">
    <source>
        <dbReference type="Proteomes" id="UP000225740"/>
    </source>
</evidence>
<dbReference type="InterPro" id="IPR036583">
    <property type="entry name" value="23S_rRNA_IVS_sf"/>
</dbReference>
<dbReference type="NCBIfam" id="TIGR02436">
    <property type="entry name" value="four helix bundle protein"/>
    <property type="match status" value="1"/>
</dbReference>
<organism evidence="1 2">
    <name type="scientific">Rhodopirellula bahusiensis</name>
    <dbReference type="NCBI Taxonomy" id="2014065"/>
    <lineage>
        <taxon>Bacteria</taxon>
        <taxon>Pseudomonadati</taxon>
        <taxon>Planctomycetota</taxon>
        <taxon>Planctomycetia</taxon>
        <taxon>Pirellulales</taxon>
        <taxon>Pirellulaceae</taxon>
        <taxon>Rhodopirellula</taxon>
    </lineage>
</organism>
<protein>
    <submittedName>
        <fullName evidence="1">Four helix bundle protein</fullName>
    </submittedName>
</protein>
<accession>A0A2G1WCG8</accession>
<dbReference type="PIRSF" id="PIRSF035652">
    <property type="entry name" value="CHP02436"/>
    <property type="match status" value="1"/>
</dbReference>
<dbReference type="Gene3D" id="1.20.1440.60">
    <property type="entry name" value="23S rRNA-intervening sequence"/>
    <property type="match status" value="1"/>
</dbReference>
<dbReference type="SUPFAM" id="SSF158446">
    <property type="entry name" value="IVS-encoded protein-like"/>
    <property type="match status" value="1"/>
</dbReference>
<dbReference type="RefSeq" id="WP_099259593.1">
    <property type="nucleotide sequence ID" value="NZ_NIZW01000002.1"/>
</dbReference>
<keyword evidence="2" id="KW-1185">Reference proteome</keyword>
<dbReference type="PANTHER" id="PTHR38471">
    <property type="entry name" value="FOUR HELIX BUNDLE PROTEIN"/>
    <property type="match status" value="1"/>
</dbReference>
<proteinExistence type="predicted"/>
<dbReference type="Pfam" id="PF05635">
    <property type="entry name" value="23S_rRNA_IVP"/>
    <property type="match status" value="1"/>
</dbReference>
<dbReference type="Proteomes" id="UP000225740">
    <property type="component" value="Unassembled WGS sequence"/>
</dbReference>
<dbReference type="PANTHER" id="PTHR38471:SF2">
    <property type="entry name" value="FOUR HELIX BUNDLE PROTEIN"/>
    <property type="match status" value="1"/>
</dbReference>
<reference evidence="1 2" key="1">
    <citation type="submission" date="2017-06" db="EMBL/GenBank/DDBJ databases">
        <title>Description of Rhodopirellula bahusiensis sp. nov.</title>
        <authorList>
            <person name="Kizina J."/>
            <person name="Harder J."/>
        </authorList>
    </citation>
    <scope>NUCLEOTIDE SEQUENCE [LARGE SCALE GENOMIC DNA]</scope>
    <source>
        <strain evidence="1 2">SWK21</strain>
    </source>
</reference>
<gene>
    <name evidence="1" type="ORF">CEE69_04935</name>
</gene>
<name>A0A2G1WCG8_9BACT</name>
<sequence length="116" mass="12737">MNDSELKQRTKRFALRVMKLVGALPENAVGRPIGNQLIRSATSVGANYRAACRGRSKAEFVSKLSIVIEEADESCYWLELIIEGQLLAKGKVESLLDEANQITAIMVASRKTAKAE</sequence>
<dbReference type="EMBL" id="NIZW01000002">
    <property type="protein sequence ID" value="PHQ36696.1"/>
    <property type="molecule type" value="Genomic_DNA"/>
</dbReference>
<evidence type="ECO:0000313" key="1">
    <source>
        <dbReference type="EMBL" id="PHQ36696.1"/>
    </source>
</evidence>
<comment type="caution">
    <text evidence="1">The sequence shown here is derived from an EMBL/GenBank/DDBJ whole genome shotgun (WGS) entry which is preliminary data.</text>
</comment>
<dbReference type="InterPro" id="IPR012657">
    <property type="entry name" value="23S_rRNA-intervening_sequence"/>
</dbReference>
<dbReference type="GeneID" id="90607581"/>
<dbReference type="OrthoDB" id="285993at2"/>
<dbReference type="AlphaFoldDB" id="A0A2G1WCG8"/>